<reference evidence="3" key="2">
    <citation type="journal article" date="2019" name="IMA Fungus">
        <title>Genome sequencing and comparison of five Tilletia species to identify candidate genes for the detection of regulated species infecting wheat.</title>
        <authorList>
            <person name="Nguyen H.D.T."/>
            <person name="Sultana T."/>
            <person name="Kesanakurti P."/>
            <person name="Hambleton S."/>
        </authorList>
    </citation>
    <scope>NUCLEOTIDE SEQUENCE</scope>
    <source>
        <strain evidence="3">DAOMC 238032</strain>
    </source>
</reference>
<feature type="compositionally biased region" description="Basic and acidic residues" evidence="1">
    <location>
        <begin position="373"/>
        <end position="487"/>
    </location>
</feature>
<dbReference type="Proteomes" id="UP000836402">
    <property type="component" value="Unassembled WGS sequence"/>
</dbReference>
<feature type="compositionally biased region" description="Polar residues" evidence="1">
    <location>
        <begin position="616"/>
        <end position="630"/>
    </location>
</feature>
<feature type="region of interest" description="Disordered" evidence="1">
    <location>
        <begin position="189"/>
        <end position="487"/>
    </location>
</feature>
<reference evidence="2" key="3">
    <citation type="submission" date="2020-10" db="EMBL/GenBank/DDBJ databases">
        <authorList>
            <person name="Sedaghatjoo S."/>
        </authorList>
    </citation>
    <scope>NUCLEOTIDE SEQUENCE</scope>
    <source>
        <strain evidence="2">AZH3</strain>
    </source>
</reference>
<reference evidence="3" key="1">
    <citation type="submission" date="2016-04" db="EMBL/GenBank/DDBJ databases">
        <authorList>
            <person name="Nguyen H.D."/>
            <person name="Kesanakurti P."/>
            <person name="Cullis J."/>
            <person name="Levesque C.A."/>
            <person name="Hambleton S."/>
        </authorList>
    </citation>
    <scope>NUCLEOTIDE SEQUENCE</scope>
    <source>
        <strain evidence="3">DAOMC 238032</strain>
    </source>
</reference>
<dbReference type="EMBL" id="CAJHJG010004749">
    <property type="protein sequence ID" value="CAD6944005.1"/>
    <property type="molecule type" value="Genomic_DNA"/>
</dbReference>
<feature type="compositionally biased region" description="Acidic residues" evidence="1">
    <location>
        <begin position="211"/>
        <end position="249"/>
    </location>
</feature>
<feature type="region of interest" description="Disordered" evidence="1">
    <location>
        <begin position="616"/>
        <end position="656"/>
    </location>
</feature>
<evidence type="ECO:0000313" key="5">
    <source>
        <dbReference type="Proteomes" id="UP000836402"/>
    </source>
</evidence>
<dbReference type="Proteomes" id="UP000077671">
    <property type="component" value="Unassembled WGS sequence"/>
</dbReference>
<gene>
    <name evidence="3" type="ORF">A4X03_0g6780</name>
    <name evidence="2" type="ORF">JKIAZH3_G878</name>
</gene>
<dbReference type="EMBL" id="LWDD02001398">
    <property type="protein sequence ID" value="KAE8248419.1"/>
    <property type="molecule type" value="Genomic_DNA"/>
</dbReference>
<sequence>MARGSSSKRANPLQSGERIKAKGKAKSSVGAAPQRSKAQTDADADESQWAWSRGQEDFVCAFFEKPGRNGVAGDGFADYMRNKKAACVKMLDAMQEDADLDVEGLSIKQLVGKVARMYTAYKGLVDVLENATGGGIDPATHEKAIWKWDKKGKGTPNKETIKSYLDRVCPWYYRFDDLAGGRTSVKPPALMEGGIAPKQKHATVARPVNNDVDDDDDDDSDLTSEEDELEAEAEEEEPEEEDEDEEEAGEGTGAERQGINNSDGDATDDDVQEIMDDEAGAIIRKPTERPASKSKKGSREARRPKQSKKKGKAREDPAPPKKTNSGEGSKASGNVKPNQQTPSRLPGPGPGNPRKAKTGGSEIALAMEAMVSSEREKRQDERTEKSKESAAARGIDQARLDLERRKVFDERSIEERRLAAAEAKDAHDRAQEILERDERREEKVWRREQERRAEQRREEEREEQRAERREEAKREEKRREREEAQRAEEREMRMMMLMRQMQNGQPSSNTYGSSPMPPFASTYQHPYPVAPYSAPGTMGVPTLQPMLGYPPTAYHAPYMAQGPPFNISTVPQPVLQAQPHLANVSGSVSTIGVAGMNMPGPSSHFPHGIAVQSSHDLRTQLQDQLSTPKPSGTGKDSVPISEGNHIPQTHEDSTST</sequence>
<accession>A0A177U548</accession>
<proteinExistence type="predicted"/>
<dbReference type="AlphaFoldDB" id="A0A177U548"/>
<evidence type="ECO:0000313" key="3">
    <source>
        <dbReference type="EMBL" id="KAE8248419.1"/>
    </source>
</evidence>
<feature type="compositionally biased region" description="Acidic residues" evidence="1">
    <location>
        <begin position="265"/>
        <end position="279"/>
    </location>
</feature>
<evidence type="ECO:0000313" key="2">
    <source>
        <dbReference type="EMBL" id="CAD6944005.1"/>
    </source>
</evidence>
<evidence type="ECO:0000313" key="4">
    <source>
        <dbReference type="Proteomes" id="UP000077671"/>
    </source>
</evidence>
<feature type="compositionally biased region" description="Basic and acidic residues" evidence="1">
    <location>
        <begin position="285"/>
        <end position="303"/>
    </location>
</feature>
<name>A0A177U548_9BASI</name>
<evidence type="ECO:0000256" key="1">
    <source>
        <dbReference type="SAM" id="MobiDB-lite"/>
    </source>
</evidence>
<comment type="caution">
    <text evidence="3">The sequence shown here is derived from an EMBL/GenBank/DDBJ whole genome shotgun (WGS) entry which is preliminary data.</text>
</comment>
<feature type="compositionally biased region" description="Polar residues" evidence="1">
    <location>
        <begin position="322"/>
        <end position="343"/>
    </location>
</feature>
<protein>
    <submittedName>
        <fullName evidence="3">Uncharacterized protein</fullName>
    </submittedName>
</protein>
<organism evidence="3 4">
    <name type="scientific">Tilletia caries</name>
    <name type="common">wheat bunt fungus</name>
    <dbReference type="NCBI Taxonomy" id="13290"/>
    <lineage>
        <taxon>Eukaryota</taxon>
        <taxon>Fungi</taxon>
        <taxon>Dikarya</taxon>
        <taxon>Basidiomycota</taxon>
        <taxon>Ustilaginomycotina</taxon>
        <taxon>Exobasidiomycetes</taxon>
        <taxon>Tilletiales</taxon>
        <taxon>Tilletiaceae</taxon>
        <taxon>Tilletia</taxon>
    </lineage>
</organism>
<feature type="region of interest" description="Disordered" evidence="1">
    <location>
        <begin position="1"/>
        <end position="48"/>
    </location>
</feature>
<keyword evidence="5" id="KW-1185">Reference proteome</keyword>
<feature type="compositionally biased region" description="Polar residues" evidence="1">
    <location>
        <begin position="1"/>
        <end position="14"/>
    </location>
</feature>